<dbReference type="NCBIfam" id="TIGR03744">
    <property type="entry name" value="traC_PFL_4706"/>
    <property type="match status" value="1"/>
</dbReference>
<dbReference type="RefSeq" id="WP_093278164.1">
    <property type="nucleotide sequence ID" value="NZ_FNDD01000030.1"/>
</dbReference>
<sequence>MQKKEMNIFEQLVYSVRATAAYYLDPNKPKGTKPATNGEHAALFQNNDLSIGSYMPYLDFDPETNVFIFDDCMNCAVVFDVKPIPSEGRSVEFMNNKGEAIERALASTFDERDQEEGEWVLQQFRWKDSDLASWADEAYMYADQYARECEASDTIINGILRKNFEAMSKEGGLFEDSTVTLQPFQGGIERTKIVFYRKLKGKELRKRGAEKNKLELVRKAKALKDNLKSSGIELLENDDFDFFNWLVKLFNDKPEGQSAKEFFDSITPKRNDEGELPLDIPASIFLNKPKYNAKTNTYQIGKTHHKLVRTSSVNGGLSVGQLTGELSNGASSTCFTDSMPSGTMMCITSVFCSKDYIRNIMGAKSMVSQSSIGSENATMRESLEYHEAFLSEKTVRPTMSSLSFYVRANDLETLDDRVDTVNSALLRSNITPIVEKDYFDPLSSNAFIYHLPMCFDATVPRAKQCLIPMYLHDMVNLSVFYGREVGTGNPLLIMFNRSGSVLTNDFFRKSDRQANAHMLVTGSTGAGKSATLVYLTLLLVAIKRPRLYIIEAGGSFRLIAEFLRHHGLSMNNVTLKPSNPAKGEFCPSMAPFSDLPLLVEDGKITLSDEEQRIANHNRQADAQKIVFDGLVSDDDLQAANNFEFTTSTNILDAFKQEVSDELEKSRLAAALDKVRDTDTDDEDEQKDRLGEMELLAFMMATGGEEAEVAQYNQADRRYLRKALLNVGKKGYINNEFPNVQSVADELFEIAADKSNTRLLEDGRIRLNKMAAALELYTEGFEGELLNSTPSGEVFPDVDVTIIDLATLAKPGNETLLAIVYVALLQRLNGLAEKYQMSGRLLIKITDESHLVTTNNLIILYIVKVVKLWRKLNGFAWFATQNLKDFPAEAEKMLEMIEWVMMLLPTPKALKELQQYKTLTEEQELMAQSAKKQEKSYTEGCLFGSNFNALFRVIQPSECLAMAGTDGEEKEEMAILSKRYKTTELWHAAFIKAVQLDRIRGIEPIRYPFIEYTGVYDEAA</sequence>
<keyword evidence="2" id="KW-1185">Reference proteome</keyword>
<dbReference type="Gene3D" id="3.40.50.300">
    <property type="entry name" value="P-loop containing nucleotide triphosphate hydrolases"/>
    <property type="match status" value="2"/>
</dbReference>
<reference evidence="1 2" key="1">
    <citation type="submission" date="2016-10" db="EMBL/GenBank/DDBJ databases">
        <authorList>
            <person name="de Groot N.N."/>
        </authorList>
    </citation>
    <scope>NUCLEOTIDE SEQUENCE [LARGE SCALE GENOMIC DNA]</scope>
    <source>
        <strain evidence="1 2">CGMCC 1.10228</strain>
    </source>
</reference>
<proteinExistence type="predicted"/>
<dbReference type="OrthoDB" id="5555485at2"/>
<dbReference type="EMBL" id="FNDD01000030">
    <property type="protein sequence ID" value="SDH81653.1"/>
    <property type="molecule type" value="Genomic_DNA"/>
</dbReference>
<dbReference type="PANTHER" id="PTHR30121">
    <property type="entry name" value="UNCHARACTERIZED PROTEIN YJGR-RELATED"/>
    <property type="match status" value="1"/>
</dbReference>
<evidence type="ECO:0000313" key="2">
    <source>
        <dbReference type="Proteomes" id="UP000198854"/>
    </source>
</evidence>
<dbReference type="SUPFAM" id="SSF52540">
    <property type="entry name" value="P-loop containing nucleoside triphosphate hydrolases"/>
    <property type="match status" value="1"/>
</dbReference>
<dbReference type="Pfam" id="PF11130">
    <property type="entry name" value="TraC_F_IV"/>
    <property type="match status" value="1"/>
</dbReference>
<protein>
    <submittedName>
        <fullName evidence="1">Conjugative transfer ATPase, PFL_4706 family</fullName>
    </submittedName>
</protein>
<evidence type="ECO:0000313" key="1">
    <source>
        <dbReference type="EMBL" id="SDH81653.1"/>
    </source>
</evidence>
<dbReference type="InterPro" id="IPR027417">
    <property type="entry name" value="P-loop_NTPase"/>
</dbReference>
<organism evidence="1 2">
    <name type="scientific">Vibrio xiamenensis</name>
    <dbReference type="NCBI Taxonomy" id="861298"/>
    <lineage>
        <taxon>Bacteria</taxon>
        <taxon>Pseudomonadati</taxon>
        <taxon>Pseudomonadota</taxon>
        <taxon>Gammaproteobacteria</taxon>
        <taxon>Vibrionales</taxon>
        <taxon>Vibrionaceae</taxon>
        <taxon>Vibrio</taxon>
    </lineage>
</organism>
<accession>A0A1G8FHP2</accession>
<dbReference type="InterPro" id="IPR022303">
    <property type="entry name" value="Conjug_Trfer_ATPase"/>
</dbReference>
<dbReference type="STRING" id="861298.SAMN04488136_13073"/>
<gene>
    <name evidence="1" type="ORF">SAMN04488136_13073</name>
</gene>
<dbReference type="InterPro" id="IPR051162">
    <property type="entry name" value="T4SS_component"/>
</dbReference>
<dbReference type="AlphaFoldDB" id="A0A1G8FHP2"/>
<name>A0A1G8FHP2_9VIBR</name>
<dbReference type="InterPro" id="IPR025955">
    <property type="entry name" value="TraC/Conjuga_ATPase"/>
</dbReference>
<dbReference type="Proteomes" id="UP000198854">
    <property type="component" value="Unassembled WGS sequence"/>
</dbReference>
<dbReference type="PANTHER" id="PTHR30121:SF6">
    <property type="entry name" value="SLR6007 PROTEIN"/>
    <property type="match status" value="1"/>
</dbReference>